<comment type="subunit">
    <text evidence="9 10">Homohexamer. Organized in a ring with a central cavity.</text>
</comment>
<dbReference type="GO" id="GO:0043565">
    <property type="term" value="F:sequence-specific DNA binding"/>
    <property type="evidence" value="ECO:0007669"/>
    <property type="project" value="UniProtKB-UniRule"/>
</dbReference>
<dbReference type="eggNOG" id="COG0466">
    <property type="taxonomic scope" value="Bacteria"/>
</dbReference>
<dbReference type="HOGENOM" id="CLU_004109_4_3_9"/>
<evidence type="ECO:0000259" key="16">
    <source>
        <dbReference type="PROSITE" id="PS51786"/>
    </source>
</evidence>
<dbReference type="GO" id="GO:0034605">
    <property type="term" value="P:cellular response to heat"/>
    <property type="evidence" value="ECO:0007669"/>
    <property type="project" value="UniProtKB-UniRule"/>
</dbReference>
<dbReference type="SMART" id="SM00382">
    <property type="entry name" value="AAA"/>
    <property type="match status" value="1"/>
</dbReference>
<dbReference type="InterPro" id="IPR046336">
    <property type="entry name" value="Lon_prtase_N_sf"/>
</dbReference>
<proteinExistence type="evidence at transcript level"/>
<keyword evidence="5 9" id="KW-0378">Hydrolase</keyword>
<dbReference type="GO" id="GO:0016887">
    <property type="term" value="F:ATP hydrolysis activity"/>
    <property type="evidence" value="ECO:0007669"/>
    <property type="project" value="UniProtKB-UniRule"/>
</dbReference>
<feature type="binding site" evidence="9 12">
    <location>
        <begin position="440"/>
        <end position="447"/>
    </location>
    <ligand>
        <name>ATP</name>
        <dbReference type="ChEBI" id="CHEBI:30616"/>
    </ligand>
</feature>
<dbReference type="PRINTS" id="PR00830">
    <property type="entry name" value="ENDOLAPTASE"/>
</dbReference>
<feature type="active site" evidence="9 11">
    <location>
        <position position="763"/>
    </location>
</feature>
<sequence length="874" mass="97286">MAGGAENRSYCDTFQGNSVQACAVLPHGKRTAKPMDCEISGFAEAWGELAAARNADAERKTEIMTETIENTENYMEEITAPTVQKLPLLAMRGIVLFPNMIMHFDLAREPFVKALRASAKSDRRVFLVTQKDPLVEEPKQDDLYTVGVIAEVRQVLRSPDGVTRVLVEGKERAAITAAFLENTEKEKDFYPQAEVELLPEVSAEEDREKELTASVRCIKDIFQEYAELMPRMPKELMATVICEQDAAKMFNEIVFNISLDYDAKQMLLEESSLLQRLEKLYRILADEMDILRLERKLQEETQENLDRSQREYYLREQMHLIAEQLGESEDPAAEMEQYTDIIDTLPLDEASRKKLEKEAERLSRLPAASQEAFVIRSYLDTVLALPWNKSSHTKPNLKRAQSVLEKDHYGLKKVKERILESIAVRTLLPEASGQILCFVGPPGVGKTSIGRSIAKALGRHYERVSLGGVRDESDIRGHRKTYVGAMPGRIMDAMTRAGTNNPMILLDEVDKMSNDFRGDPSAALLEVLDSEQNKAFRDHYIEVPFDLSKVLFVATANSLDPIPAPLLDRMEIIELGSYTREEKFHIAKEHLLKKQLKKHGLKGTQCRIPDEVLYAIIDGYTREAGVRELERTIGTLCRKAAKEIVEGICKKVSFTEVNLKEYLGIPKFRPDEQSHEDTVGVVNGLAWTSVGGVLMPMEVLVMSGKGTVEYTGSLGNVMQESAKIAVSYARSVAKQYGIPEDFHTKCDLHIHAPEGAVPKDGPSAGVTMATAIISALSGRPVRGDIAMTGEITLHGKVLPIGGLREKSMAAYKAGIHTVIIPEENLPDLEEVDETVREHVTFVPAKTLDTVLNTALVPAEPAAEAQTATAELCHV</sequence>
<evidence type="ECO:0000256" key="14">
    <source>
        <dbReference type="RuleBase" id="RU000591"/>
    </source>
</evidence>
<keyword evidence="4 9" id="KW-0547">Nucleotide-binding</keyword>
<keyword evidence="6 9" id="KW-0720">Serine protease</keyword>
<dbReference type="GO" id="GO:0004176">
    <property type="term" value="F:ATP-dependent peptidase activity"/>
    <property type="evidence" value="ECO:0007669"/>
    <property type="project" value="UniProtKB-UniRule"/>
</dbReference>
<evidence type="ECO:0000256" key="4">
    <source>
        <dbReference type="ARBA" id="ARBA00022741"/>
    </source>
</evidence>
<dbReference type="GO" id="GO:0006515">
    <property type="term" value="P:protein quality control for misfolded or incompletely synthesized proteins"/>
    <property type="evidence" value="ECO:0007669"/>
    <property type="project" value="UniProtKB-UniRule"/>
</dbReference>
<dbReference type="Gene3D" id="1.10.8.60">
    <property type="match status" value="1"/>
</dbReference>
<dbReference type="Gene3D" id="3.30.230.10">
    <property type="match status" value="1"/>
</dbReference>
<keyword evidence="7 9" id="KW-0067">ATP-binding</keyword>
<reference evidence="18 19" key="1">
    <citation type="submission" date="2013-07" db="EMBL/GenBank/DDBJ databases">
        <authorList>
            <person name="Weinstock G."/>
            <person name="Sodergren E."/>
            <person name="Wylie T."/>
            <person name="Fulton L."/>
            <person name="Fulton R."/>
            <person name="Fronick C."/>
            <person name="O'Laughlin M."/>
            <person name="Godfrey J."/>
            <person name="Miner T."/>
            <person name="Herter B."/>
            <person name="Appelbaum E."/>
            <person name="Cordes M."/>
            <person name="Lek S."/>
            <person name="Wollam A."/>
            <person name="Pepin K.H."/>
            <person name="Palsikar V.B."/>
            <person name="Mitreva M."/>
            <person name="Wilson R.K."/>
        </authorList>
    </citation>
    <scope>NUCLEOTIDE SEQUENCE [LARGE SCALE GENOMIC DNA]</scope>
    <source>
        <strain evidence="18 19">ATCC 27760</strain>
    </source>
</reference>
<dbReference type="PROSITE" id="PS51786">
    <property type="entry name" value="LON_PROTEOLYTIC"/>
    <property type="match status" value="1"/>
</dbReference>
<feature type="domain" description="Lon proteolytic" evidence="16">
    <location>
        <begin position="676"/>
        <end position="857"/>
    </location>
</feature>
<evidence type="ECO:0000313" key="19">
    <source>
        <dbReference type="Proteomes" id="UP000016662"/>
    </source>
</evidence>
<dbReference type="InterPro" id="IPR054594">
    <property type="entry name" value="Lon_lid"/>
</dbReference>
<evidence type="ECO:0000313" key="18">
    <source>
        <dbReference type="EMBL" id="ERJ96762.1"/>
    </source>
</evidence>
<protein>
    <recommendedName>
        <fullName evidence="9 10">Lon protease</fullName>
        <ecNumber evidence="9 10">3.4.21.53</ecNumber>
    </recommendedName>
    <alternativeName>
        <fullName evidence="9">ATP-dependent protease La</fullName>
    </alternativeName>
</protein>
<dbReference type="GO" id="GO:0005524">
    <property type="term" value="F:ATP binding"/>
    <property type="evidence" value="ECO:0007669"/>
    <property type="project" value="UniProtKB-UniRule"/>
</dbReference>
<feature type="active site" evidence="9 11">
    <location>
        <position position="806"/>
    </location>
</feature>
<dbReference type="Gene3D" id="3.40.50.300">
    <property type="entry name" value="P-loop containing nucleotide triphosphate hydrolases"/>
    <property type="match status" value="1"/>
</dbReference>
<dbReference type="STRING" id="411473.RUMCAL_00844"/>
<evidence type="ECO:0000256" key="6">
    <source>
        <dbReference type="ARBA" id="ARBA00022825"/>
    </source>
</evidence>
<keyword evidence="3 9" id="KW-0645">Protease</keyword>
<keyword evidence="15" id="KW-0175">Coiled coil</keyword>
<comment type="catalytic activity">
    <reaction evidence="9 10 13">
        <text>Hydrolysis of proteins in presence of ATP.</text>
        <dbReference type="EC" id="3.4.21.53"/>
    </reaction>
</comment>
<dbReference type="InterPro" id="IPR003111">
    <property type="entry name" value="Lon_prtase_N"/>
</dbReference>
<name>U2KWU4_9FIRM</name>
<dbReference type="SUPFAM" id="SSF54211">
    <property type="entry name" value="Ribosomal protein S5 domain 2-like"/>
    <property type="match status" value="1"/>
</dbReference>
<evidence type="ECO:0000256" key="15">
    <source>
        <dbReference type="SAM" id="Coils"/>
    </source>
</evidence>
<evidence type="ECO:0000256" key="9">
    <source>
        <dbReference type="HAMAP-Rule" id="MF_01973"/>
    </source>
</evidence>
<dbReference type="SUPFAM" id="SSF52540">
    <property type="entry name" value="P-loop containing nucleoside triphosphate hydrolases"/>
    <property type="match status" value="1"/>
</dbReference>
<evidence type="ECO:0000256" key="3">
    <source>
        <dbReference type="ARBA" id="ARBA00022670"/>
    </source>
</evidence>
<dbReference type="CDD" id="cd19500">
    <property type="entry name" value="RecA-like_Lon"/>
    <property type="match status" value="1"/>
</dbReference>
<dbReference type="PANTHER" id="PTHR10046">
    <property type="entry name" value="ATP DEPENDENT LON PROTEASE FAMILY MEMBER"/>
    <property type="match status" value="1"/>
</dbReference>
<dbReference type="InterPro" id="IPR003593">
    <property type="entry name" value="AAA+_ATPase"/>
</dbReference>
<comment type="function">
    <text evidence="9">ATP-dependent serine protease that mediates the selective degradation of mutant and abnormal proteins as well as certain short-lived regulatory proteins. Required for cellular homeostasis and for survival from DNA damage and developmental changes induced by stress. Degrades polypeptides processively to yield small peptide fragments that are 5 to 10 amino acids long. Binds to DNA in a double-stranded, site-specific manner.</text>
</comment>
<dbReference type="SUPFAM" id="SSF88697">
    <property type="entry name" value="PUA domain-like"/>
    <property type="match status" value="1"/>
</dbReference>
<dbReference type="InterPro" id="IPR014721">
    <property type="entry name" value="Ribsml_uS5_D2-typ_fold_subgr"/>
</dbReference>
<dbReference type="PATRIC" id="fig|411473.3.peg.688"/>
<evidence type="ECO:0000256" key="13">
    <source>
        <dbReference type="PROSITE-ProRule" id="PRU01122"/>
    </source>
</evidence>
<evidence type="ECO:0000256" key="10">
    <source>
        <dbReference type="PIRNR" id="PIRNR001174"/>
    </source>
</evidence>
<dbReference type="AlphaFoldDB" id="U2KWU4"/>
<dbReference type="Pfam" id="PF05362">
    <property type="entry name" value="Lon_C"/>
    <property type="match status" value="1"/>
</dbReference>
<comment type="caution">
    <text evidence="18">The sequence shown here is derived from an EMBL/GenBank/DDBJ whole genome shotgun (WGS) entry which is preliminary data.</text>
</comment>
<evidence type="ECO:0000256" key="5">
    <source>
        <dbReference type="ARBA" id="ARBA00022801"/>
    </source>
</evidence>
<feature type="domain" description="Lon N-terminal" evidence="17">
    <location>
        <begin position="86"/>
        <end position="288"/>
    </location>
</feature>
<evidence type="ECO:0000256" key="12">
    <source>
        <dbReference type="PIRSR" id="PIRSR001174-2"/>
    </source>
</evidence>
<dbReference type="InterPro" id="IPR027543">
    <property type="entry name" value="Lon_bac"/>
</dbReference>
<dbReference type="EC" id="3.4.21.53" evidence="9 10"/>
<evidence type="ECO:0000256" key="2">
    <source>
        <dbReference type="ARBA" id="ARBA00022490"/>
    </source>
</evidence>
<dbReference type="InterPro" id="IPR015947">
    <property type="entry name" value="PUA-like_sf"/>
</dbReference>
<gene>
    <name evidence="9" type="primary">lon</name>
    <name evidence="18" type="ORF">RUMCAL_00844</name>
</gene>
<dbReference type="Pfam" id="PF22667">
    <property type="entry name" value="Lon_lid"/>
    <property type="match status" value="1"/>
</dbReference>
<dbReference type="PROSITE" id="PS01046">
    <property type="entry name" value="LON_SER"/>
    <property type="match status" value="1"/>
</dbReference>
<comment type="induction">
    <text evidence="9">By heat shock.</text>
</comment>
<dbReference type="Pfam" id="PF02190">
    <property type="entry name" value="LON_substr_bdg"/>
    <property type="match status" value="1"/>
</dbReference>
<organism evidence="18 19">
    <name type="scientific">Ruminococcus callidus ATCC 27760</name>
    <dbReference type="NCBI Taxonomy" id="411473"/>
    <lineage>
        <taxon>Bacteria</taxon>
        <taxon>Bacillati</taxon>
        <taxon>Bacillota</taxon>
        <taxon>Clostridia</taxon>
        <taxon>Eubacteriales</taxon>
        <taxon>Oscillospiraceae</taxon>
        <taxon>Ruminococcus</taxon>
    </lineage>
</organism>
<dbReference type="InterPro" id="IPR003959">
    <property type="entry name" value="ATPase_AAA_core"/>
</dbReference>
<keyword evidence="8 9" id="KW-0346">Stress response</keyword>
<dbReference type="NCBIfam" id="TIGR00763">
    <property type="entry name" value="lon"/>
    <property type="match status" value="1"/>
</dbReference>
<dbReference type="GO" id="GO:0004252">
    <property type="term" value="F:serine-type endopeptidase activity"/>
    <property type="evidence" value="ECO:0007669"/>
    <property type="project" value="UniProtKB-UniRule"/>
</dbReference>
<dbReference type="Gene3D" id="2.30.130.40">
    <property type="entry name" value="LON domain-like"/>
    <property type="match status" value="1"/>
</dbReference>
<dbReference type="GO" id="GO:0005737">
    <property type="term" value="C:cytoplasm"/>
    <property type="evidence" value="ECO:0007669"/>
    <property type="project" value="UniProtKB-SubCell"/>
</dbReference>
<dbReference type="PIRSF" id="PIRSF001174">
    <property type="entry name" value="Lon_proteas"/>
    <property type="match status" value="1"/>
</dbReference>
<evidence type="ECO:0000256" key="8">
    <source>
        <dbReference type="ARBA" id="ARBA00023016"/>
    </source>
</evidence>
<evidence type="ECO:0000256" key="11">
    <source>
        <dbReference type="PIRSR" id="PIRSR001174-1"/>
    </source>
</evidence>
<dbReference type="HAMAP" id="MF_01973">
    <property type="entry name" value="lon_bact"/>
    <property type="match status" value="1"/>
</dbReference>
<dbReference type="InterPro" id="IPR027065">
    <property type="entry name" value="Lon_Prtase"/>
</dbReference>
<accession>U2KWU4</accession>
<dbReference type="Gene3D" id="1.20.5.5270">
    <property type="match status" value="1"/>
</dbReference>
<evidence type="ECO:0000256" key="1">
    <source>
        <dbReference type="ARBA" id="ARBA00004496"/>
    </source>
</evidence>
<dbReference type="PROSITE" id="PS51787">
    <property type="entry name" value="LON_N"/>
    <property type="match status" value="1"/>
</dbReference>
<dbReference type="InterPro" id="IPR008269">
    <property type="entry name" value="Lon_proteolytic"/>
</dbReference>
<comment type="subcellular location">
    <subcellularLocation>
        <location evidence="1 9 10">Cytoplasm</location>
    </subcellularLocation>
</comment>
<dbReference type="EMBL" id="AWVF01000096">
    <property type="protein sequence ID" value="ERJ96762.1"/>
    <property type="molecule type" value="Genomic_DNA"/>
</dbReference>
<dbReference type="InterPro" id="IPR008268">
    <property type="entry name" value="Peptidase_S16_AS"/>
</dbReference>
<evidence type="ECO:0000256" key="7">
    <source>
        <dbReference type="ARBA" id="ARBA00022840"/>
    </source>
</evidence>
<keyword evidence="2 9" id="KW-0963">Cytoplasm</keyword>
<dbReference type="Proteomes" id="UP000016662">
    <property type="component" value="Unassembled WGS sequence"/>
</dbReference>
<keyword evidence="19" id="KW-1185">Reference proteome</keyword>
<dbReference type="SMART" id="SM00464">
    <property type="entry name" value="LON"/>
    <property type="match status" value="1"/>
</dbReference>
<dbReference type="Pfam" id="PF00004">
    <property type="entry name" value="AAA"/>
    <property type="match status" value="1"/>
</dbReference>
<dbReference type="Gene3D" id="1.20.58.1480">
    <property type="match status" value="1"/>
</dbReference>
<dbReference type="InterPro" id="IPR020568">
    <property type="entry name" value="Ribosomal_Su5_D2-typ_SF"/>
</dbReference>
<evidence type="ECO:0000259" key="17">
    <source>
        <dbReference type="PROSITE" id="PS51787"/>
    </source>
</evidence>
<dbReference type="FunFam" id="3.40.50.300:FF:000382">
    <property type="entry name" value="Lon protease homolog 2, peroxisomal"/>
    <property type="match status" value="1"/>
</dbReference>
<dbReference type="InterPro" id="IPR004815">
    <property type="entry name" value="Lon_bac/euk-typ"/>
</dbReference>
<dbReference type="InterPro" id="IPR027417">
    <property type="entry name" value="P-loop_NTPase"/>
</dbReference>
<comment type="similarity">
    <text evidence="9 10 13 14">Belongs to the peptidase S16 family.</text>
</comment>
<feature type="coiled-coil region" evidence="15">
    <location>
        <begin position="274"/>
        <end position="311"/>
    </location>
</feature>